<keyword evidence="1" id="KW-0472">Membrane</keyword>
<keyword evidence="1" id="KW-0812">Transmembrane</keyword>
<feature type="transmembrane region" description="Helical" evidence="1">
    <location>
        <begin position="76"/>
        <end position="96"/>
    </location>
</feature>
<dbReference type="AlphaFoldDB" id="A0A248JVC7"/>
<dbReference type="EMBL" id="CP022111">
    <property type="protein sequence ID" value="ASG22662.1"/>
    <property type="molecule type" value="Genomic_DNA"/>
</dbReference>
<reference evidence="2 3" key="1">
    <citation type="submission" date="2017-06" db="EMBL/GenBank/DDBJ databases">
        <title>Complete genome sequence of Nitrospirillum amazonense strain CBAmC, an endophytic nitrogen-fixing and plant growth-promoting bacterium, isolated from sugarcane.</title>
        <authorList>
            <person name="Schwab S."/>
            <person name="dos Santos Teixeira K.R."/>
            <person name="Simoes Araujo J.L."/>
            <person name="Soares Vidal M."/>
            <person name="Borges de Freitas H.R."/>
            <person name="Rivello Crivelaro A.L."/>
            <person name="Bueno de Camargo Nunes A."/>
            <person name="dos Santos C.M."/>
            <person name="Palmeira da Silva Rosa D."/>
            <person name="da Silva Padilha D."/>
            <person name="da Silva E."/>
            <person name="Araujo Terra L."/>
            <person name="Soares Mendes V."/>
            <person name="Farinelli L."/>
            <person name="Magalhaes Cruz L."/>
            <person name="Baldani J.I."/>
        </authorList>
    </citation>
    <scope>NUCLEOTIDE SEQUENCE [LARGE SCALE GENOMIC DNA]</scope>
    <source>
        <strain evidence="2 3">CBAmC</strain>
    </source>
</reference>
<evidence type="ECO:0000256" key="1">
    <source>
        <dbReference type="SAM" id="Phobius"/>
    </source>
</evidence>
<organism evidence="2 3">
    <name type="scientific">Nitrospirillum viridazoti CBAmc</name>
    <dbReference type="NCBI Taxonomy" id="1441467"/>
    <lineage>
        <taxon>Bacteria</taxon>
        <taxon>Pseudomonadati</taxon>
        <taxon>Pseudomonadota</taxon>
        <taxon>Alphaproteobacteria</taxon>
        <taxon>Rhodospirillales</taxon>
        <taxon>Azospirillaceae</taxon>
        <taxon>Nitrospirillum</taxon>
        <taxon>Nitrospirillum viridazoti</taxon>
    </lineage>
</organism>
<evidence type="ECO:0000313" key="3">
    <source>
        <dbReference type="Proteomes" id="UP000197153"/>
    </source>
</evidence>
<dbReference type="Proteomes" id="UP000197153">
    <property type="component" value="Chromosome 2"/>
</dbReference>
<name>A0A248JVC7_9PROT</name>
<dbReference type="KEGG" id="nao:Y958_17230"/>
<dbReference type="RefSeq" id="WP_088873221.1">
    <property type="nucleotide sequence ID" value="NZ_CP022111.1"/>
</dbReference>
<sequence>MEGWTKLAVMALSQLGVIPFGPVHRSSPAPLVDGVVTVVITAVMAMLAVIAAVGLLCAALWAGLEPQMGPVWTPALVALALIVLCLVLLLVMRLLVSRREPPAPPAVHPALDLDPEVLLTEAQRLVVKHKVPALLAAVVAGLIVGSPGSRADRK</sequence>
<proteinExistence type="predicted"/>
<evidence type="ECO:0000313" key="2">
    <source>
        <dbReference type="EMBL" id="ASG22662.1"/>
    </source>
</evidence>
<keyword evidence="3" id="KW-1185">Reference proteome</keyword>
<keyword evidence="1" id="KW-1133">Transmembrane helix</keyword>
<feature type="transmembrane region" description="Helical" evidence="1">
    <location>
        <begin position="35"/>
        <end position="64"/>
    </location>
</feature>
<accession>A0A248JVC7</accession>
<protein>
    <submittedName>
        <fullName evidence="2">Uncharacterized protein</fullName>
    </submittedName>
</protein>
<gene>
    <name evidence="2" type="ORF">Y958_17230</name>
</gene>